<feature type="region of interest" description="Disordered" evidence="1">
    <location>
        <begin position="23"/>
        <end position="42"/>
    </location>
</feature>
<organism evidence="2 3">
    <name type="scientific">Ficus carica</name>
    <name type="common">Common fig</name>
    <dbReference type="NCBI Taxonomy" id="3494"/>
    <lineage>
        <taxon>Eukaryota</taxon>
        <taxon>Viridiplantae</taxon>
        <taxon>Streptophyta</taxon>
        <taxon>Embryophyta</taxon>
        <taxon>Tracheophyta</taxon>
        <taxon>Spermatophyta</taxon>
        <taxon>Magnoliopsida</taxon>
        <taxon>eudicotyledons</taxon>
        <taxon>Gunneridae</taxon>
        <taxon>Pentapetalae</taxon>
        <taxon>rosids</taxon>
        <taxon>fabids</taxon>
        <taxon>Rosales</taxon>
        <taxon>Moraceae</taxon>
        <taxon>Ficeae</taxon>
        <taxon>Ficus</taxon>
    </lineage>
</organism>
<evidence type="ECO:0000313" key="2">
    <source>
        <dbReference type="EMBL" id="GMN35022.1"/>
    </source>
</evidence>
<proteinExistence type="predicted"/>
<dbReference type="AlphaFoldDB" id="A0AA88CYU1"/>
<evidence type="ECO:0000256" key="1">
    <source>
        <dbReference type="SAM" id="MobiDB-lite"/>
    </source>
</evidence>
<protein>
    <submittedName>
        <fullName evidence="2">Uncharacterized protein</fullName>
    </submittedName>
</protein>
<feature type="compositionally biased region" description="Polar residues" evidence="1">
    <location>
        <begin position="29"/>
        <end position="42"/>
    </location>
</feature>
<dbReference type="Proteomes" id="UP001187192">
    <property type="component" value="Unassembled WGS sequence"/>
</dbReference>
<dbReference type="EMBL" id="BTGU01002179">
    <property type="protein sequence ID" value="GMN35022.1"/>
    <property type="molecule type" value="Genomic_DNA"/>
</dbReference>
<gene>
    <name evidence="2" type="ORF">TIFTF001_042154</name>
</gene>
<name>A0AA88CYU1_FICCA</name>
<reference evidence="2" key="1">
    <citation type="submission" date="2023-07" db="EMBL/GenBank/DDBJ databases">
        <title>draft genome sequence of fig (Ficus carica).</title>
        <authorList>
            <person name="Takahashi T."/>
            <person name="Nishimura K."/>
        </authorList>
    </citation>
    <scope>NUCLEOTIDE SEQUENCE</scope>
</reference>
<comment type="caution">
    <text evidence="2">The sequence shown here is derived from an EMBL/GenBank/DDBJ whole genome shotgun (WGS) entry which is preliminary data.</text>
</comment>
<accession>A0AA88CYU1</accession>
<sequence length="85" mass="9395">MVEESKEKKSHITKLIGALAIQEHGKFPSQAQSNSKGQHMTQTSNFEVQNFKEVNTITTYSGKILDDPSTTIVTSSSQEVVPKKD</sequence>
<evidence type="ECO:0000313" key="3">
    <source>
        <dbReference type="Proteomes" id="UP001187192"/>
    </source>
</evidence>
<keyword evidence="3" id="KW-1185">Reference proteome</keyword>